<accession>A0A0C2VHH8</accession>
<keyword evidence="1" id="KW-1133">Transmembrane helix</keyword>
<dbReference type="RefSeq" id="WP_030537893.1">
    <property type="nucleotide sequence ID" value="NZ_AP018735.1"/>
</dbReference>
<proteinExistence type="predicted"/>
<evidence type="ECO:0000313" key="4">
    <source>
        <dbReference type="Proteomes" id="UP000325576"/>
    </source>
</evidence>
<gene>
    <name evidence="2" type="ORF">BS297_07215</name>
    <name evidence="3" type="ORF">I3517_04580</name>
</gene>
<feature type="transmembrane region" description="Helical" evidence="1">
    <location>
        <begin position="70"/>
        <end position="94"/>
    </location>
</feature>
<organism evidence="3 5">
    <name type="scientific">Rhodococcus erythropolis</name>
    <name type="common">Arthrobacter picolinophilus</name>
    <dbReference type="NCBI Taxonomy" id="1833"/>
    <lineage>
        <taxon>Bacteria</taxon>
        <taxon>Bacillati</taxon>
        <taxon>Actinomycetota</taxon>
        <taxon>Actinomycetes</taxon>
        <taxon>Mycobacteriales</taxon>
        <taxon>Nocardiaceae</taxon>
        <taxon>Rhodococcus</taxon>
        <taxon>Rhodococcus erythropolis group</taxon>
    </lineage>
</organism>
<evidence type="ECO:0000313" key="3">
    <source>
        <dbReference type="EMBL" id="MBH5141887.1"/>
    </source>
</evidence>
<dbReference type="Proteomes" id="UP000627573">
    <property type="component" value="Unassembled WGS sequence"/>
</dbReference>
<keyword evidence="1" id="KW-0812">Transmembrane</keyword>
<sequence>MTNSNSRNTLSDSDIFLLLCLTPFAVPLVIALVPGWWGSSLTWLVERKILVAASESPLLTFPGQIGGLDLPRLVICGAVLIAASVCGFSALRALHERRIDRRLASGDRL</sequence>
<dbReference type="EMBL" id="MRBO01000249">
    <property type="protein sequence ID" value="KAB2586035.1"/>
    <property type="molecule type" value="Genomic_DNA"/>
</dbReference>
<evidence type="ECO:0000256" key="1">
    <source>
        <dbReference type="SAM" id="Phobius"/>
    </source>
</evidence>
<evidence type="ECO:0000313" key="5">
    <source>
        <dbReference type="Proteomes" id="UP000627573"/>
    </source>
</evidence>
<dbReference type="Proteomes" id="UP000325576">
    <property type="component" value="Unassembled WGS sequence"/>
</dbReference>
<name>A0A0C2VHH8_RHOER</name>
<evidence type="ECO:0000313" key="2">
    <source>
        <dbReference type="EMBL" id="KAB2586035.1"/>
    </source>
</evidence>
<comment type="caution">
    <text evidence="3">The sequence shown here is derived from an EMBL/GenBank/DDBJ whole genome shotgun (WGS) entry which is preliminary data.</text>
</comment>
<keyword evidence="1" id="KW-0472">Membrane</keyword>
<feature type="transmembrane region" description="Helical" evidence="1">
    <location>
        <begin position="15"/>
        <end position="37"/>
    </location>
</feature>
<reference evidence="2 4" key="1">
    <citation type="journal article" date="2017" name="Poromechanics V (2013)">
        <title>Genomic Characterization of the Arsenic-Tolerant Actinobacterium, &lt;i&gt;Rhodococcus erythropolis&lt;/i&gt; S43.</title>
        <authorList>
            <person name="Retamal-Morales G."/>
            <person name="Mehnert M."/>
            <person name="Schwabe R."/>
            <person name="Tischler D."/>
            <person name="Schloemann M."/>
            <person name="Levican G.J."/>
        </authorList>
    </citation>
    <scope>NUCLEOTIDE SEQUENCE [LARGE SCALE GENOMIC DNA]</scope>
    <source>
        <strain evidence="2 4">S43</strain>
    </source>
</reference>
<protein>
    <submittedName>
        <fullName evidence="3">Uncharacterized protein</fullName>
    </submittedName>
</protein>
<dbReference type="EMBL" id="JAECSB010000022">
    <property type="protein sequence ID" value="MBH5141887.1"/>
    <property type="molecule type" value="Genomic_DNA"/>
</dbReference>
<keyword evidence="5" id="KW-1185">Reference proteome</keyword>
<dbReference type="AlphaFoldDB" id="A0A0C2VHH8"/>
<reference evidence="3 5" key="2">
    <citation type="submission" date="2020-12" db="EMBL/GenBank/DDBJ databases">
        <title>Draft genome sequence of furan degrading bacterial strain FUR100.</title>
        <authorList>
            <person name="Woiski C."/>
        </authorList>
    </citation>
    <scope>NUCLEOTIDE SEQUENCE [LARGE SCALE GENOMIC DNA]</scope>
    <source>
        <strain evidence="3 5">FUR100</strain>
    </source>
</reference>